<keyword evidence="8" id="KW-0333">Golgi apparatus</keyword>
<evidence type="ECO:0000256" key="3">
    <source>
        <dbReference type="ARBA" id="ARBA00022676"/>
    </source>
</evidence>
<keyword evidence="10" id="KW-1015">Disulfide bond</keyword>
<feature type="disulfide bond" evidence="12">
    <location>
        <begin position="132"/>
        <end position="275"/>
    </location>
</feature>
<comment type="subcellular location">
    <subcellularLocation>
        <location evidence="1">Golgi apparatus membrane</location>
        <topology evidence="1">Single-pass type II membrane protein</topology>
    </subcellularLocation>
</comment>
<evidence type="ECO:0000256" key="8">
    <source>
        <dbReference type="ARBA" id="ARBA00023034"/>
    </source>
</evidence>
<keyword evidence="3" id="KW-0328">Glycosyltransferase</keyword>
<dbReference type="GO" id="GO:0003828">
    <property type="term" value="F:alpha-N-acetylneuraminate alpha-2,8-sialyltransferase activity"/>
    <property type="evidence" value="ECO:0007669"/>
    <property type="project" value="TreeGrafter"/>
</dbReference>
<evidence type="ECO:0000256" key="7">
    <source>
        <dbReference type="ARBA" id="ARBA00022989"/>
    </source>
</evidence>
<keyword evidence="9" id="KW-0472">Membrane</keyword>
<keyword evidence="4" id="KW-0808">Transferase</keyword>
<dbReference type="GO" id="GO:0000139">
    <property type="term" value="C:Golgi membrane"/>
    <property type="evidence" value="ECO:0007669"/>
    <property type="project" value="UniProtKB-SubCell"/>
</dbReference>
<evidence type="ECO:0000256" key="4">
    <source>
        <dbReference type="ARBA" id="ARBA00022679"/>
    </source>
</evidence>
<dbReference type="PANTHER" id="PTHR11987">
    <property type="entry name" value="ALPHA-2,8-SIALYLTRANSFERASE"/>
    <property type="match status" value="1"/>
</dbReference>
<evidence type="ECO:0000256" key="6">
    <source>
        <dbReference type="ARBA" id="ARBA00022968"/>
    </source>
</evidence>
<dbReference type="GO" id="GO:0009311">
    <property type="term" value="P:oligosaccharide metabolic process"/>
    <property type="evidence" value="ECO:0007669"/>
    <property type="project" value="TreeGrafter"/>
</dbReference>
<keyword evidence="13" id="KW-1185">Reference proteome</keyword>
<evidence type="ECO:0000256" key="9">
    <source>
        <dbReference type="ARBA" id="ARBA00023136"/>
    </source>
</evidence>
<evidence type="ECO:0000256" key="5">
    <source>
        <dbReference type="ARBA" id="ARBA00022692"/>
    </source>
</evidence>
<dbReference type="InterPro" id="IPR038578">
    <property type="entry name" value="GT29-like_sf"/>
</dbReference>
<evidence type="ECO:0000256" key="12">
    <source>
        <dbReference type="PIRSR" id="PIRSR005557-2"/>
    </source>
</evidence>
<keyword evidence="7" id="KW-1133">Transmembrane helix</keyword>
<evidence type="ECO:0000313" key="14">
    <source>
        <dbReference type="RefSeq" id="XP_030630826.1"/>
    </source>
</evidence>
<dbReference type="OrthoDB" id="10264956at2759"/>
<accession>A0A6J2VHR5</accession>
<dbReference type="AlphaFoldDB" id="A0A6J2VHR5"/>
<dbReference type="InParanoid" id="A0A6J2VHR5"/>
<comment type="similarity">
    <text evidence="2">Belongs to the glycosyltransferase 29 family.</text>
</comment>
<organism evidence="13 14">
    <name type="scientific">Chanos chanos</name>
    <name type="common">Milkfish</name>
    <name type="synonym">Mugil chanos</name>
    <dbReference type="NCBI Taxonomy" id="29144"/>
    <lineage>
        <taxon>Eukaryota</taxon>
        <taxon>Metazoa</taxon>
        <taxon>Chordata</taxon>
        <taxon>Craniata</taxon>
        <taxon>Vertebrata</taxon>
        <taxon>Euteleostomi</taxon>
        <taxon>Actinopterygii</taxon>
        <taxon>Neopterygii</taxon>
        <taxon>Teleostei</taxon>
        <taxon>Ostariophysi</taxon>
        <taxon>Gonorynchiformes</taxon>
        <taxon>Chanidae</taxon>
        <taxon>Chanos</taxon>
    </lineage>
</organism>
<proteinExistence type="inferred from homology"/>
<dbReference type="InterPro" id="IPR001675">
    <property type="entry name" value="Glyco_trans_29"/>
</dbReference>
<dbReference type="GeneID" id="115812487"/>
<dbReference type="Pfam" id="PF00777">
    <property type="entry name" value="Glyco_transf_29"/>
    <property type="match status" value="1"/>
</dbReference>
<sequence length="336" mass="38485">MKWFTEALTQLLHCPPKYNITHQELLRGSGLHTRKKPYKSFVMPAKKFNGQELDSSWSVCLLYTVSHSHNCRVRLRSCCNATGILYLTKRNTYMNQTILYETSAKLSHKVDSTLYSMLPETLPWYASNLGRCAVVGSGGILKNSKCGAEIDSTDFVIRFNLAPLKESDVGMKSDLMTVNPSQIRKDYKNFKEDPRPLVQRLSVYRNTSLLTAAFSYTINTALSIDLHKALRPQHKVVFFSPSYLKELDQFWKRHGLKAVRLSSGFILISVALELCDHVHIYGFWPFSTNLNQKRISHHYYDNIGPKKGVHAMPEEYLHLLQLHSQGVLTMHLENCV</sequence>
<dbReference type="PIRSF" id="PIRSF005557">
    <property type="entry name" value="Sialyl_trans"/>
    <property type="match status" value="1"/>
</dbReference>
<dbReference type="InterPro" id="IPR012163">
    <property type="entry name" value="Sialyl_trans"/>
</dbReference>
<gene>
    <name evidence="14" type="primary">LOC115812487</name>
</gene>
<reference evidence="14" key="1">
    <citation type="submission" date="2025-08" db="UniProtKB">
        <authorList>
            <consortium name="RefSeq"/>
        </authorList>
    </citation>
    <scope>IDENTIFICATION</scope>
</reference>
<evidence type="ECO:0000256" key="10">
    <source>
        <dbReference type="ARBA" id="ARBA00023157"/>
    </source>
</evidence>
<evidence type="ECO:0000313" key="13">
    <source>
        <dbReference type="Proteomes" id="UP000504632"/>
    </source>
</evidence>
<keyword evidence="6" id="KW-0735">Signal-anchor</keyword>
<protein>
    <submittedName>
        <fullName evidence="14">Alpha-2,8-sialyltransferase 8E-like</fullName>
    </submittedName>
</protein>
<dbReference type="InterPro" id="IPR050943">
    <property type="entry name" value="Glycosyltr_29_Sialyltrsf"/>
</dbReference>
<keyword evidence="11" id="KW-0325">Glycoprotein</keyword>
<evidence type="ECO:0000256" key="11">
    <source>
        <dbReference type="ARBA" id="ARBA00023180"/>
    </source>
</evidence>
<keyword evidence="5" id="KW-0812">Transmembrane</keyword>
<evidence type="ECO:0000256" key="2">
    <source>
        <dbReference type="ARBA" id="ARBA00006003"/>
    </source>
</evidence>
<dbReference type="Proteomes" id="UP000504632">
    <property type="component" value="Chromosome 5"/>
</dbReference>
<dbReference type="GO" id="GO:0006491">
    <property type="term" value="P:N-glycan processing"/>
    <property type="evidence" value="ECO:0007669"/>
    <property type="project" value="TreeGrafter"/>
</dbReference>
<dbReference type="Gene3D" id="3.90.1480.20">
    <property type="entry name" value="Glycosyl transferase family 29"/>
    <property type="match status" value="1"/>
</dbReference>
<dbReference type="RefSeq" id="XP_030630826.1">
    <property type="nucleotide sequence ID" value="XM_030774966.1"/>
</dbReference>
<dbReference type="PANTHER" id="PTHR11987:SF29">
    <property type="entry name" value="ALPHA-2,8-SIALYLTRANSFERASE 8F"/>
    <property type="match status" value="1"/>
</dbReference>
<evidence type="ECO:0000256" key="1">
    <source>
        <dbReference type="ARBA" id="ARBA00004323"/>
    </source>
</evidence>
<name>A0A6J2VHR5_CHACN</name>